<keyword evidence="4" id="KW-1185">Reference proteome</keyword>
<keyword evidence="2" id="KW-0812">Transmembrane</keyword>
<name>A0ABY5XZA8_9BACT</name>
<dbReference type="EMBL" id="CP065938">
    <property type="protein sequence ID" value="UWX05223.1"/>
    <property type="molecule type" value="Genomic_DNA"/>
</dbReference>
<evidence type="ECO:0000313" key="3">
    <source>
        <dbReference type="EMBL" id="UWX05223.1"/>
    </source>
</evidence>
<reference evidence="3" key="1">
    <citation type="submission" date="2020-12" db="EMBL/GenBank/DDBJ databases">
        <title>Taurinivorans muris gen. nov., sp. nov., fundamental and realized metabolic niche of a ubiquitous sulfidogenic bacterium in the murine intestine.</title>
        <authorList>
            <person name="Ye H."/>
            <person name="Hanson B.T."/>
            <person name="Loy A."/>
        </authorList>
    </citation>
    <scope>NUCLEOTIDE SEQUENCE</scope>
    <source>
        <strain evidence="3">LT0009</strain>
    </source>
</reference>
<dbReference type="Gene3D" id="1.25.40.10">
    <property type="entry name" value="Tetratricopeptide repeat domain"/>
    <property type="match status" value="1"/>
</dbReference>
<organism evidence="3 4">
    <name type="scientific">Taurinivorans muris</name>
    <dbReference type="NCBI Taxonomy" id="2787751"/>
    <lineage>
        <taxon>Bacteria</taxon>
        <taxon>Pseudomonadati</taxon>
        <taxon>Thermodesulfobacteriota</taxon>
        <taxon>Desulfovibrionia</taxon>
        <taxon>Desulfovibrionales</taxon>
        <taxon>Desulfovibrionaceae</taxon>
        <taxon>Taurinivorans</taxon>
    </lineage>
</organism>
<gene>
    <name evidence="3" type="ORF">JBF11_07115</name>
</gene>
<evidence type="ECO:0000313" key="4">
    <source>
        <dbReference type="Proteomes" id="UP001058120"/>
    </source>
</evidence>
<feature type="coiled-coil region" evidence="1">
    <location>
        <begin position="753"/>
        <end position="780"/>
    </location>
</feature>
<accession>A0ABY5XZA8</accession>
<proteinExistence type="predicted"/>
<dbReference type="RefSeq" id="WP_334314791.1">
    <property type="nucleotide sequence ID" value="NZ_CP065938.1"/>
</dbReference>
<keyword evidence="2" id="KW-1133">Transmembrane helix</keyword>
<feature type="transmembrane region" description="Helical" evidence="2">
    <location>
        <begin position="797"/>
        <end position="817"/>
    </location>
</feature>
<sequence>MLEIRNILDSQPVIQDEMLTSEGVCVWIVWGQANRPQKATDILLEAGGLNIVTLVNQSIWYFFNAAVAVNSLAKLDLWGKQFSVGITAFTFPGQLIVDVNQIKFINVAAEYRHLKTEIANTRSYIYIHPSYGSMAASIPGISVYEMQGLDQQSDISWKMVVAERRLPFSVEQGWYAFVHPLGNPLDKQFQRGWQTLFRYLEEFIREHKLKYSIEDNFLIVPLDNLLVFREWMRTTASIYEIIHEQHSDAYWPCLNVVVDKNNLNFTPDLPQRINVDWTDLCPDIPYLSYKNAFILGEDFIIKDILYSSAKTSVDTLCTVVVKTQNTEANPFTVLLPESLVPNKTPCFYCGASNHSPRHCPSRNIAPAGADYFEKLSHINLADINSAFREIDTRITRNGVKAYDEMMAENETAGQVLKAIFAINHIVQLPNICRIWRITSRDIEAEPDFPHDHASDPMHILLQRFIKCSPQDSHAFERECVQLAHNDPKNWQLHCLLGFIVMERGDLDKAVQLWMDADKLCTITLHQAWIKFLIARAKEIQGRYGEAVEMYQHITRTLPTWQDPHYRSLVCNMKRGFTEKVSKELLEVINKNPSFFHKVIFDPELIRGQLYLISSLQRVWKEAYNRYFVEKAALEDLDAVIKDWFKDDDNPIAKQAAKVRTLLKHGEIKNYLLFLDVVKQRPALEAEVMEAINGEITRMKDAYEKCLFKLEFIRDEMSWFALQKTLTNFNQLFNSCAKILNWAFGSDFTNPKIFKEAKENLVTLEAQVAELEKKLKALQMVRDTTLFFLLTMRTFVKLVMLFMPLGIVGIFVSVFFGAEIGMGHMQGIIKTNFWALMKVVLSVTLMLSLGLASLKTTIIFERKRKEMIDKAKNIRQKKQQERVEKVRKFRASIDAAAKKDEKEE</sequence>
<evidence type="ECO:0000256" key="1">
    <source>
        <dbReference type="SAM" id="Coils"/>
    </source>
</evidence>
<evidence type="ECO:0000256" key="2">
    <source>
        <dbReference type="SAM" id="Phobius"/>
    </source>
</evidence>
<keyword evidence="1" id="KW-0175">Coiled coil</keyword>
<feature type="transmembrane region" description="Helical" evidence="2">
    <location>
        <begin position="832"/>
        <end position="853"/>
    </location>
</feature>
<dbReference type="InterPro" id="IPR011990">
    <property type="entry name" value="TPR-like_helical_dom_sf"/>
</dbReference>
<keyword evidence="2" id="KW-0472">Membrane</keyword>
<protein>
    <submittedName>
        <fullName evidence="3">Tetratricopeptide repeat protein</fullName>
    </submittedName>
</protein>
<dbReference type="Proteomes" id="UP001058120">
    <property type="component" value="Chromosome"/>
</dbReference>
<dbReference type="SUPFAM" id="SSF48452">
    <property type="entry name" value="TPR-like"/>
    <property type="match status" value="1"/>
</dbReference>